<dbReference type="EMBL" id="JACBAE010001321">
    <property type="protein sequence ID" value="KAF7165202.1"/>
    <property type="molecule type" value="Genomic_DNA"/>
</dbReference>
<dbReference type="GO" id="GO:0044715">
    <property type="term" value="F:8-oxo-dGDP phosphatase activity"/>
    <property type="evidence" value="ECO:0007669"/>
    <property type="project" value="UniProtKB-ARBA"/>
</dbReference>
<dbReference type="Proteomes" id="UP000654922">
    <property type="component" value="Unassembled WGS sequence"/>
</dbReference>
<dbReference type="AlphaFoldDB" id="A0A8H6Q3T3"/>
<organism evidence="2 5">
    <name type="scientific">Aspergillus felis</name>
    <dbReference type="NCBI Taxonomy" id="1287682"/>
    <lineage>
        <taxon>Eukaryota</taxon>
        <taxon>Fungi</taxon>
        <taxon>Dikarya</taxon>
        <taxon>Ascomycota</taxon>
        <taxon>Pezizomycotina</taxon>
        <taxon>Eurotiomycetes</taxon>
        <taxon>Eurotiomycetidae</taxon>
        <taxon>Eurotiales</taxon>
        <taxon>Aspergillaceae</taxon>
        <taxon>Aspergillus</taxon>
        <taxon>Aspergillus subgen. Fumigati</taxon>
    </lineage>
</organism>
<evidence type="ECO:0000313" key="5">
    <source>
        <dbReference type="Proteomes" id="UP000654922"/>
    </source>
</evidence>
<dbReference type="OrthoDB" id="10261522at2759"/>
<protein>
    <recommendedName>
        <fullName evidence="1">Nudix hydrolase domain-containing protein</fullName>
    </recommendedName>
</protein>
<gene>
    <name evidence="2" type="ORF">CNMCM5623_009468</name>
    <name evidence="3" type="ORF">CNMCM7691_000483</name>
</gene>
<dbReference type="InterPro" id="IPR015797">
    <property type="entry name" value="NUDIX_hydrolase-like_dom_sf"/>
</dbReference>
<evidence type="ECO:0000313" key="3">
    <source>
        <dbReference type="EMBL" id="KAF7181265.1"/>
    </source>
</evidence>
<proteinExistence type="predicted"/>
<dbReference type="InterPro" id="IPR031804">
    <property type="entry name" value="DUF4743"/>
</dbReference>
<dbReference type="PROSITE" id="PS51462">
    <property type="entry name" value="NUDIX"/>
    <property type="match status" value="1"/>
</dbReference>
<dbReference type="SUPFAM" id="SSF55811">
    <property type="entry name" value="Nudix"/>
    <property type="match status" value="1"/>
</dbReference>
<dbReference type="Pfam" id="PF00293">
    <property type="entry name" value="NUDIX"/>
    <property type="match status" value="1"/>
</dbReference>
<feature type="domain" description="Nudix hydrolase" evidence="1">
    <location>
        <begin position="123"/>
        <end position="276"/>
    </location>
</feature>
<dbReference type="Gene3D" id="3.90.79.10">
    <property type="entry name" value="Nucleoside Triphosphate Pyrophosphohydrolase"/>
    <property type="match status" value="1"/>
</dbReference>
<name>A0A8H6Q3T3_9EURO</name>
<dbReference type="PANTHER" id="PTHR13622">
    <property type="entry name" value="THIAMIN PYROPHOSPHOKINASE"/>
    <property type="match status" value="1"/>
</dbReference>
<comment type="caution">
    <text evidence="2">The sequence shown here is derived from an EMBL/GenBank/DDBJ whole genome shotgun (WGS) entry which is preliminary data.</text>
</comment>
<dbReference type="FunFam" id="3.90.79.10:FF:000019">
    <property type="entry name" value="Thiamin pyrophosphokinase, putative"/>
    <property type="match status" value="1"/>
</dbReference>
<dbReference type="Pfam" id="PF15916">
    <property type="entry name" value="DUF4743"/>
    <property type="match status" value="1"/>
</dbReference>
<accession>A0A8H6Q3T3</accession>
<reference evidence="2" key="1">
    <citation type="submission" date="2020-06" db="EMBL/GenBank/DDBJ databases">
        <title>Draft genome sequences of strains closely related to Aspergillus parafelis and Aspergillus hiratsukae.</title>
        <authorList>
            <person name="Dos Santos R.A.C."/>
            <person name="Rivero-Menendez O."/>
            <person name="Steenwyk J.L."/>
            <person name="Mead M.E."/>
            <person name="Goldman G.H."/>
            <person name="Alastruey-Izquierdo A."/>
            <person name="Rokas A."/>
        </authorList>
    </citation>
    <scope>NUCLEOTIDE SEQUENCE</scope>
    <source>
        <strain evidence="2">CNM-CM5623</strain>
        <strain evidence="3">CNM-CM7691</strain>
    </source>
</reference>
<dbReference type="Proteomes" id="UP000641853">
    <property type="component" value="Unassembled WGS sequence"/>
</dbReference>
<sequence>MASNLDLVNEADSFPYHNDDKNVYRFTVAGVPAILGYITPPVRDALRDLPHWQVNDSTQTVILTGGSNREERSAIMKQTLLAMRDKGQFQLLKKWRDEDFPVYGERKEVLLTFERCASPLFGIVTYGVHAIAYKPPSVDGEQLKIWVPRRARNKQSYGGMLDSTVAGGVASDETPFEALVRECEEEAALPREFVLKHAVAAGMVSDFYIRGKQAGGETGLLQPECHYVYDLPLPSDIVCAKNDDEVEEFNLWTVDEVKRALANREFKPNCALVMLYFFIRHGILTAENEKDYIQIVSRLHRRFEFPTR</sequence>
<dbReference type="InterPro" id="IPR000086">
    <property type="entry name" value="NUDIX_hydrolase_dom"/>
</dbReference>
<dbReference type="CDD" id="cd03676">
    <property type="entry name" value="NUDIX_Tnr3_like"/>
    <property type="match status" value="1"/>
</dbReference>
<evidence type="ECO:0000313" key="2">
    <source>
        <dbReference type="EMBL" id="KAF7165202.1"/>
    </source>
</evidence>
<evidence type="ECO:0000259" key="1">
    <source>
        <dbReference type="PROSITE" id="PS51462"/>
    </source>
</evidence>
<evidence type="ECO:0000313" key="4">
    <source>
        <dbReference type="Proteomes" id="UP000641853"/>
    </source>
</evidence>
<dbReference type="PANTHER" id="PTHR13622:SF8">
    <property type="entry name" value="THIAMIN PYROPHOSPHOKINASE 1"/>
    <property type="match status" value="1"/>
</dbReference>
<dbReference type="EMBL" id="JACBAG010001818">
    <property type="protein sequence ID" value="KAF7181265.1"/>
    <property type="molecule type" value="Genomic_DNA"/>
</dbReference>
<keyword evidence="4" id="KW-1185">Reference proteome</keyword>